<sequence length="130" mass="14870">MYRFVANSMLIFVVTLPSGLIKSVEFERCSNNAYSYLTDNKQVADCIRKHPLTKAGRIKDESEPEPEPKKALEEVIGKAMALMDDNALRFENITKAKNYLQKTYKVDVRKLKSPEQVKEKAKELGVEIVF</sequence>
<reference evidence="2" key="1">
    <citation type="submission" date="2019-09" db="EMBL/GenBank/DDBJ databases">
        <title>Distinct polysaccharide growth profiles of human intestinal Prevotella copri isolates.</title>
        <authorList>
            <person name="Fehlner-Peach H."/>
            <person name="Magnabosco C."/>
            <person name="Raghavan V."/>
            <person name="Scher J.U."/>
            <person name="Tett A."/>
            <person name="Cox L.M."/>
            <person name="Gottsegen C."/>
            <person name="Watters A."/>
            <person name="Wiltshire- Gordon J.D."/>
            <person name="Segata N."/>
            <person name="Bonneau R."/>
            <person name="Littman D.R."/>
        </authorList>
    </citation>
    <scope>NUCLEOTIDE SEQUENCE [LARGE SCALE GENOMIC DNA]</scope>
    <source>
        <strain evidence="2">iAA108</strain>
    </source>
</reference>
<protein>
    <submittedName>
        <fullName evidence="1">Uncharacterized protein</fullName>
    </submittedName>
</protein>
<dbReference type="RefSeq" id="WP_153118158.1">
    <property type="nucleotide sequence ID" value="NZ_VZCC01000006.1"/>
</dbReference>
<name>A0AA90UW77_9BACT</name>
<proteinExistence type="predicted"/>
<dbReference type="EMBL" id="VZCC01000006">
    <property type="protein sequence ID" value="MQN82718.1"/>
    <property type="molecule type" value="Genomic_DNA"/>
</dbReference>
<dbReference type="AlphaFoldDB" id="A0AA90UW77"/>
<accession>A0AA90UW77</accession>
<organism evidence="1 2">
    <name type="scientific">Segatella copri</name>
    <dbReference type="NCBI Taxonomy" id="165179"/>
    <lineage>
        <taxon>Bacteria</taxon>
        <taxon>Pseudomonadati</taxon>
        <taxon>Bacteroidota</taxon>
        <taxon>Bacteroidia</taxon>
        <taxon>Bacteroidales</taxon>
        <taxon>Prevotellaceae</taxon>
        <taxon>Segatella</taxon>
    </lineage>
</organism>
<gene>
    <name evidence="1" type="ORF">F7D74_01660</name>
</gene>
<comment type="caution">
    <text evidence="1">The sequence shown here is derived from an EMBL/GenBank/DDBJ whole genome shotgun (WGS) entry which is preliminary data.</text>
</comment>
<evidence type="ECO:0000313" key="1">
    <source>
        <dbReference type="EMBL" id="MQN82718.1"/>
    </source>
</evidence>
<evidence type="ECO:0000313" key="2">
    <source>
        <dbReference type="Proteomes" id="UP000421408"/>
    </source>
</evidence>
<dbReference type="Proteomes" id="UP000421408">
    <property type="component" value="Unassembled WGS sequence"/>
</dbReference>